<name>A0A498BXY0_9GAMM</name>
<dbReference type="GO" id="GO:0071111">
    <property type="term" value="F:cyclic-guanylate-specific phosphodiesterase activity"/>
    <property type="evidence" value="ECO:0007669"/>
    <property type="project" value="UniProtKB-EC"/>
</dbReference>
<dbReference type="PROSITE" id="PS50887">
    <property type="entry name" value="GGDEF"/>
    <property type="match status" value="1"/>
</dbReference>
<dbReference type="SMART" id="SM00267">
    <property type="entry name" value="GGDEF"/>
    <property type="match status" value="1"/>
</dbReference>
<dbReference type="CDD" id="cd01948">
    <property type="entry name" value="EAL"/>
    <property type="match status" value="1"/>
</dbReference>
<feature type="domain" description="GGDEF" evidence="5">
    <location>
        <begin position="399"/>
        <end position="532"/>
    </location>
</feature>
<dbReference type="FunFam" id="3.20.20.450:FF:000001">
    <property type="entry name" value="Cyclic di-GMP phosphodiesterase yahA"/>
    <property type="match status" value="1"/>
</dbReference>
<dbReference type="SUPFAM" id="SSF53850">
    <property type="entry name" value="Periplasmic binding protein-like II"/>
    <property type="match status" value="1"/>
</dbReference>
<dbReference type="SMART" id="SM00052">
    <property type="entry name" value="EAL"/>
    <property type="match status" value="1"/>
</dbReference>
<dbReference type="PANTHER" id="PTHR44757:SF2">
    <property type="entry name" value="BIOFILM ARCHITECTURE MAINTENANCE PROTEIN MBAA"/>
    <property type="match status" value="1"/>
</dbReference>
<dbReference type="InterPro" id="IPR029787">
    <property type="entry name" value="Nucleotide_cyclase"/>
</dbReference>
<dbReference type="Gene3D" id="3.40.190.10">
    <property type="entry name" value="Periplasmic binding protein-like II"/>
    <property type="match status" value="2"/>
</dbReference>
<dbReference type="Pfam" id="PF12974">
    <property type="entry name" value="Phosphonate-bd"/>
    <property type="match status" value="1"/>
</dbReference>
<sequence>MRALLILTGVVLLALPALFPAASSEESQEYRLGALGFRDAEATLDRWQPTADYLSEAIPGARFTVVPMNYPELEAAIAEETVDFVLTNTGHYVRMEDEHGITRLVTMIADQQGEAVRVFGGVLFTRADRDDLQSLTDLAGQRLIAVGEGSLGGWHVGREALLDAGVDPVNDLASVEFTGMPHDQVVEAVLAGEGDAGTVRTGVLESMADEGRLDPADIRVLNPRQLANFPLQHSTNLYPEWPFSRLNHTPDAIAEAVTVALLEMPAEHPAAHQGGYQGWSAPLSYGEVHDLFRRLGEPPYEPTPGFDLRAAWENHPQVVLGLMLLVTTLMTGAIVKYRRLNRELVTEVDQRRVVEQQLRQHQARLTHLANHDPLTDLPNRLMLTTRLEQAIARATGTNERVAVMFLDLDRFKTINDSLGHTVGDDLLRILAERLKRHVDANTIARLGGDEFIILLDRVTDMAEVDRHAEELLRLVAEPFAVGGWRSLQVGGSIGISLFPDDAEEASELITQADAAMYLAKAEGRNTFRYYTQALTEAASERLETETRLRRALELGHLEVFYQPQLDVATGSIIGVEALVRWRDPEEGLISPARFIPVAEETGLINRLGQQVLERACRQAVAWEQAGLPALDMAVNLSAHQIIDPQMTSRVRRALHESGLSAERLVLEITESTLMTQAEDVLGTLEELKQLGVQVAIDDFGTGYSSLAYLKRFAIDWLKVDRCFIQDLPADKSDAELTQTIINLAHNLGIQVLAEGVETREQLDFLARLGCDSWQGFLCSRPLPPEELAEHLNNRDDEKRRA</sequence>
<dbReference type="InterPro" id="IPR052155">
    <property type="entry name" value="Biofilm_reg_signaling"/>
</dbReference>
<feature type="chain" id="PRO_5019831718" description="cyclic-guanylate-specific phosphodiesterase" evidence="3">
    <location>
        <begin position="23"/>
        <end position="801"/>
    </location>
</feature>
<accession>A0A498BXY0</accession>
<evidence type="ECO:0000259" key="4">
    <source>
        <dbReference type="PROSITE" id="PS50883"/>
    </source>
</evidence>
<dbReference type="NCBIfam" id="TIGR00254">
    <property type="entry name" value="GGDEF"/>
    <property type="match status" value="1"/>
</dbReference>
<dbReference type="InterPro" id="IPR043128">
    <property type="entry name" value="Rev_trsase/Diguanyl_cyclase"/>
</dbReference>
<dbReference type="SUPFAM" id="SSF55073">
    <property type="entry name" value="Nucleotide cyclase"/>
    <property type="match status" value="1"/>
</dbReference>
<evidence type="ECO:0000256" key="1">
    <source>
        <dbReference type="ARBA" id="ARBA00012282"/>
    </source>
</evidence>
<evidence type="ECO:0000313" key="6">
    <source>
        <dbReference type="EMBL" id="RLK48285.1"/>
    </source>
</evidence>
<dbReference type="AlphaFoldDB" id="A0A498BXY0"/>
<dbReference type="InterPro" id="IPR000160">
    <property type="entry name" value="GGDEF_dom"/>
</dbReference>
<dbReference type="Gene3D" id="3.20.20.450">
    <property type="entry name" value="EAL domain"/>
    <property type="match status" value="1"/>
</dbReference>
<evidence type="ECO:0000259" key="5">
    <source>
        <dbReference type="PROSITE" id="PS50887"/>
    </source>
</evidence>
<evidence type="ECO:0000256" key="2">
    <source>
        <dbReference type="ARBA" id="ARBA00022636"/>
    </source>
</evidence>
<dbReference type="InterPro" id="IPR035919">
    <property type="entry name" value="EAL_sf"/>
</dbReference>
<keyword evidence="2" id="KW-0973">c-di-GMP</keyword>
<dbReference type="RefSeq" id="WP_121442687.1">
    <property type="nucleotide sequence ID" value="NZ_RCDA01000003.1"/>
</dbReference>
<reference evidence="6 7" key="1">
    <citation type="submission" date="2018-10" db="EMBL/GenBank/DDBJ databases">
        <title>Genomic Encyclopedia of Type Strains, Phase IV (KMG-IV): sequencing the most valuable type-strain genomes for metagenomic binning, comparative biology and taxonomic classification.</title>
        <authorList>
            <person name="Goeker M."/>
        </authorList>
    </citation>
    <scope>NUCLEOTIDE SEQUENCE [LARGE SCALE GENOMIC DNA]</scope>
    <source>
        <strain evidence="6 7">DSM 12769</strain>
    </source>
</reference>
<keyword evidence="7" id="KW-1185">Reference proteome</keyword>
<feature type="signal peptide" evidence="3">
    <location>
        <begin position="1"/>
        <end position="22"/>
    </location>
</feature>
<dbReference type="PROSITE" id="PS50883">
    <property type="entry name" value="EAL"/>
    <property type="match status" value="1"/>
</dbReference>
<dbReference type="Pfam" id="PF00990">
    <property type="entry name" value="GGDEF"/>
    <property type="match status" value="1"/>
</dbReference>
<dbReference type="SUPFAM" id="SSF141868">
    <property type="entry name" value="EAL domain-like"/>
    <property type="match status" value="1"/>
</dbReference>
<feature type="domain" description="EAL" evidence="4">
    <location>
        <begin position="541"/>
        <end position="795"/>
    </location>
</feature>
<dbReference type="InterPro" id="IPR001633">
    <property type="entry name" value="EAL_dom"/>
</dbReference>
<dbReference type="CDD" id="cd01949">
    <property type="entry name" value="GGDEF"/>
    <property type="match status" value="1"/>
</dbReference>
<dbReference type="OrthoDB" id="8553030at2"/>
<protein>
    <recommendedName>
        <fullName evidence="1">cyclic-guanylate-specific phosphodiesterase</fullName>
        <ecNumber evidence="1">3.1.4.52</ecNumber>
    </recommendedName>
</protein>
<dbReference type="Gene3D" id="3.30.70.270">
    <property type="match status" value="1"/>
</dbReference>
<dbReference type="EMBL" id="RCDA01000003">
    <property type="protein sequence ID" value="RLK48285.1"/>
    <property type="molecule type" value="Genomic_DNA"/>
</dbReference>
<evidence type="ECO:0000256" key="3">
    <source>
        <dbReference type="SAM" id="SignalP"/>
    </source>
</evidence>
<gene>
    <name evidence="6" type="ORF">DFR31_2164</name>
</gene>
<dbReference type="Pfam" id="PF00563">
    <property type="entry name" value="EAL"/>
    <property type="match status" value="1"/>
</dbReference>
<dbReference type="Proteomes" id="UP000275461">
    <property type="component" value="Unassembled WGS sequence"/>
</dbReference>
<keyword evidence="3" id="KW-0732">Signal</keyword>
<dbReference type="EC" id="3.1.4.52" evidence="1"/>
<evidence type="ECO:0000313" key="7">
    <source>
        <dbReference type="Proteomes" id="UP000275461"/>
    </source>
</evidence>
<proteinExistence type="predicted"/>
<comment type="caution">
    <text evidence="6">The sequence shown here is derived from an EMBL/GenBank/DDBJ whole genome shotgun (WGS) entry which is preliminary data.</text>
</comment>
<organism evidence="6 7">
    <name type="scientific">Alkalispirillum mobile</name>
    <dbReference type="NCBI Taxonomy" id="85925"/>
    <lineage>
        <taxon>Bacteria</taxon>
        <taxon>Pseudomonadati</taxon>
        <taxon>Pseudomonadota</taxon>
        <taxon>Gammaproteobacteria</taxon>
        <taxon>Chromatiales</taxon>
        <taxon>Ectothiorhodospiraceae</taxon>
        <taxon>Alkalispirillum</taxon>
    </lineage>
</organism>
<dbReference type="PANTHER" id="PTHR44757">
    <property type="entry name" value="DIGUANYLATE CYCLASE DGCP"/>
    <property type="match status" value="1"/>
</dbReference>